<dbReference type="GO" id="GO:1990423">
    <property type="term" value="C:RZZ complex"/>
    <property type="evidence" value="ECO:0007669"/>
    <property type="project" value="TreeGrafter"/>
</dbReference>
<feature type="compositionally biased region" description="Acidic residues" evidence="1">
    <location>
        <begin position="470"/>
        <end position="486"/>
    </location>
</feature>
<dbReference type="GO" id="GO:0005737">
    <property type="term" value="C:cytoplasm"/>
    <property type="evidence" value="ECO:0007669"/>
    <property type="project" value="GOC"/>
</dbReference>
<sequence>MASKTENTSHRLSDALVAFSLEGRFPDDISVLPPVSETDLQPAIQALAEAKQGLEAELHTINQETKQDVDSWVRNSKTLQEDIFRSKAMANEIERQSEAPDVSGEAVQDAEEKAEFLNREVQYSQQLHGVLRSIKSVHQLLSEVEVAKNEHRIIDSLRLLEKSWEAIDRIGVSKSCRIMKLLDLRSFELKSAIHEVFDHIWKTLIYADIETRQFAVYDVIKDEQVNLTDAIIGLQAYKEVDERMEQLWRNVDAAIISPRMDIRNDTFPSIQADGDVLKLSGEASRSVDALLADLETTFAFLARKLPSTLLPPLGNFMMADVIPKLIGEWLIPAVPSSLKEMDNFQAMIKRAQAFCQSLADNGYTGFADLQNWVDNAPSIWLGKCRETTLDSVRSKLLDGIGESKQVEKVEKQMVSIAEGKEITKTPGGAGATAETADWGADWGDAWEEDNEQAKDESKPTTKGPGSTKADEDDGADAWGWDEEDTTAEAQDTKQTTEKDDEDDSAAAWGWGDEDTAQEPEQAPVVGSKIPQAREETRELVLKETYSVSSMPEPVLELIYAILEDGATLTRDDVEYAPVSATAPGLFGLPTFALALFRAISPYYYSLSEGGNMFLYNDAMYLAERLSEFADAWKKREDLTPRARNMLRLENDIKSLQSFANRSYANEMNIQKTILRDFLGGAQSLMQQDEMESCVELATGRIRAMASVWKSILARSVWTQALGSLADAIATKLITDVLEMSSIGQDEAYNIAKVISTATELDDLFLPSVLTGTTSVEGEVPQTAQYAPSWLRLKYLSEVLQSNLNEVRYLWFESELSLYFSASEVIDLIEASFEANPRTRDTIREIQSKPTPVAER</sequence>
<evidence type="ECO:0000259" key="2">
    <source>
        <dbReference type="Pfam" id="PF22766"/>
    </source>
</evidence>
<dbReference type="InterPro" id="IPR046362">
    <property type="entry name" value="Zw10/DSL1_C_sf"/>
</dbReference>
<dbReference type="InterPro" id="IPR055148">
    <property type="entry name" value="ZW10_C_2"/>
</dbReference>
<accession>A0A1B8AM95</accession>
<dbReference type="OrthoDB" id="534815at2759"/>
<comment type="caution">
    <text evidence="3">The sequence shown here is derived from an EMBL/GenBank/DDBJ whole genome shotgun (WGS) entry which is preliminary data.</text>
</comment>
<dbReference type="AlphaFoldDB" id="A0A1B8AM95"/>
<organism evidence="3 4">
    <name type="scientific">Fusarium poae</name>
    <dbReference type="NCBI Taxonomy" id="36050"/>
    <lineage>
        <taxon>Eukaryota</taxon>
        <taxon>Fungi</taxon>
        <taxon>Dikarya</taxon>
        <taxon>Ascomycota</taxon>
        <taxon>Pezizomycotina</taxon>
        <taxon>Sordariomycetes</taxon>
        <taxon>Hypocreomycetidae</taxon>
        <taxon>Hypocreales</taxon>
        <taxon>Nectriaceae</taxon>
        <taxon>Fusarium</taxon>
    </lineage>
</organism>
<dbReference type="PANTHER" id="PTHR12205:SF0">
    <property type="entry name" value="CENTROMERE_KINETOCHORE PROTEIN ZW10 HOMOLOG"/>
    <property type="match status" value="1"/>
</dbReference>
<evidence type="ECO:0000313" key="3">
    <source>
        <dbReference type="EMBL" id="OBS21692.1"/>
    </source>
</evidence>
<dbReference type="EMBL" id="LYXU01000003">
    <property type="protein sequence ID" value="OBS21692.1"/>
    <property type="molecule type" value="Genomic_DNA"/>
</dbReference>
<reference evidence="3 4" key="1">
    <citation type="submission" date="2016-06" db="EMBL/GenBank/DDBJ databases">
        <title>Living apart together: crosstalk between the core and supernumerary genomes in a fungal plant pathogen.</title>
        <authorList>
            <person name="Vanheule A."/>
            <person name="Audenaert K."/>
            <person name="Warris S."/>
            <person name="Van De Geest H."/>
            <person name="Schijlen E."/>
            <person name="Hofte M."/>
            <person name="De Saeger S."/>
            <person name="Haesaert G."/>
            <person name="Waalwijk C."/>
            <person name="Van Der Lee T."/>
        </authorList>
    </citation>
    <scope>NUCLEOTIDE SEQUENCE [LARGE SCALE GENOMIC DNA]</scope>
    <source>
        <strain evidence="3 4">2516</strain>
    </source>
</reference>
<dbReference type="Gene3D" id="1.10.357.150">
    <property type="match status" value="1"/>
</dbReference>
<dbReference type="PANTHER" id="PTHR12205">
    <property type="entry name" value="CENTROMERE/KINETOCHORE PROTEIN ZW10"/>
    <property type="match status" value="1"/>
</dbReference>
<dbReference type="Pfam" id="PF22766">
    <property type="entry name" value="ZW10_C2"/>
    <property type="match status" value="1"/>
</dbReference>
<dbReference type="GO" id="GO:0006888">
    <property type="term" value="P:endoplasmic reticulum to Golgi vesicle-mediated transport"/>
    <property type="evidence" value="ECO:0007669"/>
    <property type="project" value="TreeGrafter"/>
</dbReference>
<name>A0A1B8AM95_FUSPO</name>
<feature type="region of interest" description="Disordered" evidence="1">
    <location>
        <begin position="449"/>
        <end position="524"/>
    </location>
</feature>
<proteinExistence type="predicted"/>
<feature type="domain" description="ZW10 C-terminal helical" evidence="2">
    <location>
        <begin position="699"/>
        <end position="843"/>
    </location>
</feature>
<dbReference type="STRING" id="36050.A0A1B8AM95"/>
<evidence type="ECO:0000256" key="1">
    <source>
        <dbReference type="SAM" id="MobiDB-lite"/>
    </source>
</evidence>
<evidence type="ECO:0000313" key="4">
    <source>
        <dbReference type="Proteomes" id="UP000091967"/>
    </source>
</evidence>
<gene>
    <name evidence="3" type="ORF">FPOA_08028</name>
</gene>
<protein>
    <recommendedName>
        <fullName evidence="2">ZW10 C-terminal helical domain-containing protein</fullName>
    </recommendedName>
</protein>
<dbReference type="GO" id="GO:0007094">
    <property type="term" value="P:mitotic spindle assembly checkpoint signaling"/>
    <property type="evidence" value="ECO:0007669"/>
    <property type="project" value="TreeGrafter"/>
</dbReference>
<keyword evidence="4" id="KW-1185">Reference proteome</keyword>
<dbReference type="OMA" id="REVQYSQ"/>
<dbReference type="Proteomes" id="UP000091967">
    <property type="component" value="Unassembled WGS sequence"/>
</dbReference>